<dbReference type="PANTHER" id="PTHR43707">
    <property type="entry name" value="HISTIDYL-TRNA SYNTHETASE"/>
    <property type="match status" value="1"/>
</dbReference>
<dbReference type="PANTHER" id="PTHR43707:SF1">
    <property type="entry name" value="HISTIDINE--TRNA LIGASE, MITOCHONDRIAL-RELATED"/>
    <property type="match status" value="1"/>
</dbReference>
<keyword evidence="3" id="KW-0030">Aminoacyl-tRNA synthetase</keyword>
<accession>A0A4T3EXS2</accession>
<keyword evidence="3" id="KW-0648">Protein biosynthesis</keyword>
<feature type="domain" description="Aminoacyl-transfer RNA synthetases class-II family profile" evidence="5">
    <location>
        <begin position="1"/>
        <end position="318"/>
    </location>
</feature>
<dbReference type="NCBIfam" id="TIGR00442">
    <property type="entry name" value="hisS"/>
    <property type="match status" value="1"/>
</dbReference>
<dbReference type="CDD" id="cd00773">
    <property type="entry name" value="HisRS-like_core"/>
    <property type="match status" value="1"/>
</dbReference>
<comment type="catalytic activity">
    <reaction evidence="3">
        <text>tRNA(His) + L-histidine + ATP = L-histidyl-tRNA(His) + AMP + diphosphate + H(+)</text>
        <dbReference type="Rhea" id="RHEA:17313"/>
        <dbReference type="Rhea" id="RHEA-COMP:9665"/>
        <dbReference type="Rhea" id="RHEA-COMP:9689"/>
        <dbReference type="ChEBI" id="CHEBI:15378"/>
        <dbReference type="ChEBI" id="CHEBI:30616"/>
        <dbReference type="ChEBI" id="CHEBI:33019"/>
        <dbReference type="ChEBI" id="CHEBI:57595"/>
        <dbReference type="ChEBI" id="CHEBI:78442"/>
        <dbReference type="ChEBI" id="CHEBI:78527"/>
        <dbReference type="ChEBI" id="CHEBI:456215"/>
        <dbReference type="EC" id="6.1.1.21"/>
    </reaction>
</comment>
<dbReference type="GO" id="GO:0005737">
    <property type="term" value="C:cytoplasm"/>
    <property type="evidence" value="ECO:0007669"/>
    <property type="project" value="UniProtKB-SubCell"/>
</dbReference>
<dbReference type="InterPro" id="IPR045864">
    <property type="entry name" value="aa-tRNA-synth_II/BPL/LPL"/>
</dbReference>
<keyword evidence="3" id="KW-0963">Cytoplasm</keyword>
<gene>
    <name evidence="3" type="primary">hisS</name>
    <name evidence="6" type="ORF">E5222_11265</name>
</gene>
<feature type="binding site" evidence="4">
    <location>
        <begin position="85"/>
        <end position="87"/>
    </location>
    <ligand>
        <name>L-histidine</name>
        <dbReference type="ChEBI" id="CHEBI:57595"/>
    </ligand>
</feature>
<feature type="binding site" evidence="4">
    <location>
        <position position="261"/>
    </location>
    <ligand>
        <name>L-histidine</name>
        <dbReference type="ChEBI" id="CHEBI:57595"/>
    </ligand>
</feature>
<keyword evidence="3 6" id="KW-0436">Ligase</keyword>
<evidence type="ECO:0000313" key="7">
    <source>
        <dbReference type="Proteomes" id="UP000309389"/>
    </source>
</evidence>
<feature type="binding site" evidence="4">
    <location>
        <begin position="265"/>
        <end position="266"/>
    </location>
    <ligand>
        <name>L-histidine</name>
        <dbReference type="ChEBI" id="CHEBI:57595"/>
    </ligand>
</feature>
<evidence type="ECO:0000256" key="4">
    <source>
        <dbReference type="PIRSR" id="PIRSR001549-1"/>
    </source>
</evidence>
<keyword evidence="7" id="KW-1185">Reference proteome</keyword>
<keyword evidence="3" id="KW-0067">ATP-binding</keyword>
<dbReference type="EC" id="6.1.1.21" evidence="3"/>
<dbReference type="Pfam" id="PF13393">
    <property type="entry name" value="tRNA-synt_His"/>
    <property type="match status" value="2"/>
</dbReference>
<protein>
    <recommendedName>
        <fullName evidence="3">Histidine--tRNA ligase</fullName>
        <ecNumber evidence="3">6.1.1.21</ecNumber>
    </recommendedName>
    <alternativeName>
        <fullName evidence="3">Histidyl-tRNA synthetase</fullName>
        <shortName evidence="3">HisRS</shortName>
    </alternativeName>
</protein>
<dbReference type="AlphaFoldDB" id="A0A4T3EXS2"/>
<feature type="binding site" evidence="4">
    <location>
        <position position="115"/>
    </location>
    <ligand>
        <name>L-histidine</name>
        <dbReference type="ChEBI" id="CHEBI:57595"/>
    </ligand>
</feature>
<dbReference type="OrthoDB" id="9800814at2"/>
<evidence type="ECO:0000256" key="2">
    <source>
        <dbReference type="ARBA" id="ARBA00011738"/>
    </source>
</evidence>
<name>A0A4T3EXS2_9SPHN</name>
<dbReference type="PIRSF" id="PIRSF001549">
    <property type="entry name" value="His-tRNA_synth"/>
    <property type="match status" value="1"/>
</dbReference>
<proteinExistence type="inferred from homology"/>
<comment type="caution">
    <text evidence="6">The sequence shown here is derived from an EMBL/GenBank/DDBJ whole genome shotgun (WGS) entry which is preliminary data.</text>
</comment>
<evidence type="ECO:0000256" key="3">
    <source>
        <dbReference type="HAMAP-Rule" id="MF_00127"/>
    </source>
</evidence>
<evidence type="ECO:0000259" key="5">
    <source>
        <dbReference type="PROSITE" id="PS50862"/>
    </source>
</evidence>
<dbReference type="Gene3D" id="3.30.930.10">
    <property type="entry name" value="Bira Bifunctional Protein, Domain 2"/>
    <property type="match status" value="1"/>
</dbReference>
<organism evidence="6 7">
    <name type="scientific">Alteraurantiacibacter aquimixticola</name>
    <dbReference type="NCBI Taxonomy" id="2489173"/>
    <lineage>
        <taxon>Bacteria</taxon>
        <taxon>Pseudomonadati</taxon>
        <taxon>Pseudomonadota</taxon>
        <taxon>Alphaproteobacteria</taxon>
        <taxon>Sphingomonadales</taxon>
        <taxon>Erythrobacteraceae</taxon>
        <taxon>Alteraurantiacibacter</taxon>
    </lineage>
</organism>
<dbReference type="InterPro" id="IPR006195">
    <property type="entry name" value="aa-tRNA-synth_II"/>
</dbReference>
<dbReference type="InterPro" id="IPR004516">
    <property type="entry name" value="HisRS/HisZ"/>
</dbReference>
<dbReference type="GO" id="GO:0005524">
    <property type="term" value="F:ATP binding"/>
    <property type="evidence" value="ECO:0007669"/>
    <property type="project" value="UniProtKB-UniRule"/>
</dbReference>
<dbReference type="HAMAP" id="MF_00127">
    <property type="entry name" value="His_tRNA_synth"/>
    <property type="match status" value="1"/>
</dbReference>
<dbReference type="GO" id="GO:0006427">
    <property type="term" value="P:histidyl-tRNA aminoacylation"/>
    <property type="evidence" value="ECO:0007669"/>
    <property type="project" value="UniProtKB-UniRule"/>
</dbReference>
<dbReference type="PROSITE" id="PS50862">
    <property type="entry name" value="AA_TRNA_LIGASE_II"/>
    <property type="match status" value="1"/>
</dbReference>
<dbReference type="Proteomes" id="UP000309389">
    <property type="component" value="Unassembled WGS sequence"/>
</dbReference>
<keyword evidence="3" id="KW-0547">Nucleotide-binding</keyword>
<dbReference type="GO" id="GO:0004821">
    <property type="term" value="F:histidine-tRNA ligase activity"/>
    <property type="evidence" value="ECO:0007669"/>
    <property type="project" value="UniProtKB-UniRule"/>
</dbReference>
<comment type="subunit">
    <text evidence="2 3">Homodimer.</text>
</comment>
<comment type="subcellular location">
    <subcellularLocation>
        <location evidence="3">Cytoplasm</location>
    </subcellularLocation>
</comment>
<dbReference type="InterPro" id="IPR041715">
    <property type="entry name" value="HisRS-like_core"/>
</dbReference>
<feature type="binding site" evidence="4">
    <location>
        <position position="129"/>
    </location>
    <ligand>
        <name>L-histidine</name>
        <dbReference type="ChEBI" id="CHEBI:57595"/>
    </ligand>
</feature>
<reference evidence="6 7" key="1">
    <citation type="submission" date="2019-04" db="EMBL/GenBank/DDBJ databases">
        <title>Altererythrobacter aquimixticola sp. nov., isolated from sediment of junction between the ocean and a freshwater spring.</title>
        <authorList>
            <person name="Yoon J.-H."/>
        </authorList>
    </citation>
    <scope>NUCLEOTIDE SEQUENCE [LARGE SCALE GENOMIC DNA]</scope>
    <source>
        <strain evidence="6 7">SSKS-13</strain>
    </source>
</reference>
<comment type="similarity">
    <text evidence="1 3">Belongs to the class-II aminoacyl-tRNA synthetase family.</text>
</comment>
<evidence type="ECO:0000256" key="1">
    <source>
        <dbReference type="ARBA" id="ARBA00008226"/>
    </source>
</evidence>
<sequence length="409" mass="44978">MSKVETPRPIRGTQDIFGPDAEAFAFVVETFERVRKLYRFRRVEMPVFEKTEVFARSLGETTDVVSKEMYSFDDRGGESLTLRPEFTAGIARAYLTDGWQQYAPLKVATHGPLFRYERPQKGRYRQFHQIDAEIIGAAEPQADVELLCMADQLLKELGVADGVTLQLNTLGDADSRDSWRAALLAYFQAVRGELSEDSQDRLERNPLRILDSKDPRDQAFVADAPKIDEFLTAEAEDFFGAVTSGLDAAGVKWQRLDKLVRGLDYYRHTAFEFITDRLGAQGTVLGGGRYDGLMESLGGPATPAVGWAAGIERLAMLVEGVGEDVADWAVVVEDDATLGEATGALGAIRRAGMSAELFATGSPRKRFDKAVKSGARSIVSYAMRDGTIDRRIKAGDADGIRLVGALKES</sequence>
<dbReference type="RefSeq" id="WP_136693906.1">
    <property type="nucleotide sequence ID" value="NZ_SSHH01000003.1"/>
</dbReference>
<dbReference type="InterPro" id="IPR015807">
    <property type="entry name" value="His-tRNA-ligase"/>
</dbReference>
<feature type="binding site" evidence="4">
    <location>
        <position position="133"/>
    </location>
    <ligand>
        <name>L-histidine</name>
        <dbReference type="ChEBI" id="CHEBI:57595"/>
    </ligand>
</feature>
<evidence type="ECO:0000313" key="6">
    <source>
        <dbReference type="EMBL" id="TIX49429.1"/>
    </source>
</evidence>
<dbReference type="SUPFAM" id="SSF55681">
    <property type="entry name" value="Class II aaRS and biotin synthetases"/>
    <property type="match status" value="1"/>
</dbReference>
<dbReference type="EMBL" id="SSHH01000003">
    <property type="protein sequence ID" value="TIX49429.1"/>
    <property type="molecule type" value="Genomic_DNA"/>
</dbReference>